<dbReference type="InterPro" id="IPR011623">
    <property type="entry name" value="7TMR_DISM_rcpt_extracell_dom1"/>
</dbReference>
<keyword evidence="5" id="KW-0732">Signal</keyword>
<evidence type="ECO:0000313" key="7">
    <source>
        <dbReference type="EMBL" id="PWK53805.1"/>
    </source>
</evidence>
<dbReference type="AlphaFoldDB" id="A0A316G0A5"/>
<dbReference type="PANTHER" id="PTHR45138">
    <property type="entry name" value="REGULATORY COMPONENTS OF SENSORY TRANSDUCTION SYSTEM"/>
    <property type="match status" value="1"/>
</dbReference>
<evidence type="ECO:0000256" key="2">
    <source>
        <dbReference type="ARBA" id="ARBA00012528"/>
    </source>
</evidence>
<feature type="transmembrane region" description="Helical" evidence="4">
    <location>
        <begin position="363"/>
        <end position="384"/>
    </location>
</feature>
<feature type="domain" description="GGDEF" evidence="6">
    <location>
        <begin position="462"/>
        <end position="593"/>
    </location>
</feature>
<dbReference type="Proteomes" id="UP000245790">
    <property type="component" value="Unassembled WGS sequence"/>
</dbReference>
<evidence type="ECO:0000256" key="4">
    <source>
        <dbReference type="SAM" id="Phobius"/>
    </source>
</evidence>
<dbReference type="InterPro" id="IPR043128">
    <property type="entry name" value="Rev_trsase/Diguanyl_cyclase"/>
</dbReference>
<comment type="catalytic activity">
    <reaction evidence="3">
        <text>2 GTP = 3',3'-c-di-GMP + 2 diphosphate</text>
        <dbReference type="Rhea" id="RHEA:24898"/>
        <dbReference type="ChEBI" id="CHEBI:33019"/>
        <dbReference type="ChEBI" id="CHEBI:37565"/>
        <dbReference type="ChEBI" id="CHEBI:58805"/>
        <dbReference type="EC" id="2.7.7.65"/>
    </reaction>
</comment>
<dbReference type="InterPro" id="IPR050469">
    <property type="entry name" value="Diguanylate_Cyclase"/>
</dbReference>
<dbReference type="EMBL" id="QGGU01000002">
    <property type="protein sequence ID" value="PWK53805.1"/>
    <property type="molecule type" value="Genomic_DNA"/>
</dbReference>
<accession>A0A316G0A5</accession>
<keyword evidence="4" id="KW-0812">Transmembrane</keyword>
<dbReference type="Pfam" id="PF07696">
    <property type="entry name" value="7TMR-DISMED2"/>
    <property type="match status" value="1"/>
</dbReference>
<name>A0A316G0A5_9GAMM</name>
<comment type="cofactor">
    <cofactor evidence="1">
        <name>Mg(2+)</name>
        <dbReference type="ChEBI" id="CHEBI:18420"/>
    </cofactor>
</comment>
<keyword evidence="8" id="KW-1185">Reference proteome</keyword>
<evidence type="ECO:0000259" key="6">
    <source>
        <dbReference type="PROSITE" id="PS50887"/>
    </source>
</evidence>
<dbReference type="SUPFAM" id="SSF55073">
    <property type="entry name" value="Nucleotide cyclase"/>
    <property type="match status" value="1"/>
</dbReference>
<dbReference type="Pfam" id="PF00990">
    <property type="entry name" value="GGDEF"/>
    <property type="match status" value="1"/>
</dbReference>
<dbReference type="EC" id="2.7.7.65" evidence="2"/>
<dbReference type="Gene3D" id="3.30.70.270">
    <property type="match status" value="1"/>
</dbReference>
<proteinExistence type="predicted"/>
<dbReference type="RefSeq" id="WP_109761865.1">
    <property type="nucleotide sequence ID" value="NZ_QGGU01000002.1"/>
</dbReference>
<organism evidence="7 8">
    <name type="scientific">Pleionea mediterranea</name>
    <dbReference type="NCBI Taxonomy" id="523701"/>
    <lineage>
        <taxon>Bacteria</taxon>
        <taxon>Pseudomonadati</taxon>
        <taxon>Pseudomonadota</taxon>
        <taxon>Gammaproteobacteria</taxon>
        <taxon>Oceanospirillales</taxon>
        <taxon>Pleioneaceae</taxon>
        <taxon>Pleionea</taxon>
    </lineage>
</organism>
<dbReference type="CDD" id="cd01949">
    <property type="entry name" value="GGDEF"/>
    <property type="match status" value="1"/>
</dbReference>
<dbReference type="FunFam" id="3.30.70.270:FF:000001">
    <property type="entry name" value="Diguanylate cyclase domain protein"/>
    <property type="match status" value="1"/>
</dbReference>
<dbReference type="SMART" id="SM00267">
    <property type="entry name" value="GGDEF"/>
    <property type="match status" value="1"/>
</dbReference>
<evidence type="ECO:0000256" key="3">
    <source>
        <dbReference type="ARBA" id="ARBA00034247"/>
    </source>
</evidence>
<dbReference type="GO" id="GO:0052621">
    <property type="term" value="F:diguanylate cyclase activity"/>
    <property type="evidence" value="ECO:0007669"/>
    <property type="project" value="UniProtKB-EC"/>
</dbReference>
<keyword evidence="4" id="KW-1133">Transmembrane helix</keyword>
<feature type="transmembrane region" description="Helical" evidence="4">
    <location>
        <begin position="213"/>
        <end position="233"/>
    </location>
</feature>
<keyword evidence="4" id="KW-0472">Membrane</keyword>
<feature type="transmembrane region" description="Helical" evidence="4">
    <location>
        <begin position="308"/>
        <end position="326"/>
    </location>
</feature>
<dbReference type="OrthoDB" id="5289013at2"/>
<feature type="signal peptide" evidence="5">
    <location>
        <begin position="1"/>
        <end position="25"/>
    </location>
</feature>
<comment type="caution">
    <text evidence="7">The sequence shown here is derived from an EMBL/GenBank/DDBJ whole genome shotgun (WGS) entry which is preliminary data.</text>
</comment>
<dbReference type="PANTHER" id="PTHR45138:SF9">
    <property type="entry name" value="DIGUANYLATE CYCLASE DGCM-RELATED"/>
    <property type="match status" value="1"/>
</dbReference>
<feature type="transmembrane region" description="Helical" evidence="4">
    <location>
        <begin position="396"/>
        <end position="415"/>
    </location>
</feature>
<feature type="transmembrane region" description="Helical" evidence="4">
    <location>
        <begin position="277"/>
        <end position="296"/>
    </location>
</feature>
<evidence type="ECO:0000256" key="1">
    <source>
        <dbReference type="ARBA" id="ARBA00001946"/>
    </source>
</evidence>
<dbReference type="PROSITE" id="PS50887">
    <property type="entry name" value="GGDEF"/>
    <property type="match status" value="1"/>
</dbReference>
<dbReference type="InterPro" id="IPR000160">
    <property type="entry name" value="GGDEF_dom"/>
</dbReference>
<feature type="chain" id="PRO_5016412064" description="diguanylate cyclase" evidence="5">
    <location>
        <begin position="26"/>
        <end position="593"/>
    </location>
</feature>
<evidence type="ECO:0000313" key="8">
    <source>
        <dbReference type="Proteomes" id="UP000245790"/>
    </source>
</evidence>
<reference evidence="7 8" key="1">
    <citation type="submission" date="2018-05" db="EMBL/GenBank/DDBJ databases">
        <title>Genomic Encyclopedia of Type Strains, Phase IV (KMG-IV): sequencing the most valuable type-strain genomes for metagenomic binning, comparative biology and taxonomic classification.</title>
        <authorList>
            <person name="Goeker M."/>
        </authorList>
    </citation>
    <scope>NUCLEOTIDE SEQUENCE [LARGE SCALE GENOMIC DNA]</scope>
    <source>
        <strain evidence="7 8">DSM 25350</strain>
    </source>
</reference>
<sequence length="593" mass="66631">MPDKKVFISSWLLSLCVLLLNPCFGAGSTSLQISGTAISSALVKNTVSHQISENGSATYSLSYQFPVAAATRFPEIRRSQNWQPSGNGWVREHMFHDGFWFGELPKVAWLKVSFSDVMQSRTTPIWLELASSGVSDATLYYQLPNGIWRSINSDAVYGSNAKYAPSRFISFPLLNELKQQPIYLRVEASNRLHLQVNVKENADFQSHNTQVDIIFAIGYGILLVMALYNLVIGSFLNDKLYYLYSGAIVTSLIYQFFAHGHARLFGNFNWDIVNSALNIFAMLSAFIATVFLYYFINFPQYVPKLSRYIRIFLYLFGVATLLTFVLPSNLSLNIALLIAGPTPLIAMTLAIIAWYHGSLSAKIFVYAWSVYIVGGFLWVLYWLGLVTLNLAVELPLLIGAALESILLSLALGYRIKLLREQSSQLQVSESHYKKISMTDGLTRLANRRAFDEQLAKLHTKNLHYSLVLLDIDHFKQFNDAYGHPAGDKVIRNLADILNETVRENDLAARIGGEEFALIIQNDDVKVAFNIAERIRVAFSKSTFHVNGKSVRCTVSIGVSSAQEEPQNIILERTDQALYRSKKLGRDQTQIAHV</sequence>
<gene>
    <name evidence="7" type="ORF">C8D97_102195</name>
</gene>
<feature type="transmembrane region" description="Helical" evidence="4">
    <location>
        <begin position="332"/>
        <end position="356"/>
    </location>
</feature>
<dbReference type="InterPro" id="IPR011622">
    <property type="entry name" value="7TMR_DISM_rcpt_extracell_dom2"/>
</dbReference>
<feature type="transmembrane region" description="Helical" evidence="4">
    <location>
        <begin position="240"/>
        <end position="257"/>
    </location>
</feature>
<dbReference type="Gene3D" id="2.60.40.2380">
    <property type="match status" value="1"/>
</dbReference>
<protein>
    <recommendedName>
        <fullName evidence="2">diguanylate cyclase</fullName>
        <ecNumber evidence="2">2.7.7.65</ecNumber>
    </recommendedName>
</protein>
<dbReference type="InterPro" id="IPR029787">
    <property type="entry name" value="Nucleotide_cyclase"/>
</dbReference>
<dbReference type="NCBIfam" id="TIGR00254">
    <property type="entry name" value="GGDEF"/>
    <property type="match status" value="1"/>
</dbReference>
<dbReference type="Pfam" id="PF07695">
    <property type="entry name" value="7TMR-DISM_7TM"/>
    <property type="match status" value="1"/>
</dbReference>
<evidence type="ECO:0000256" key="5">
    <source>
        <dbReference type="SAM" id="SignalP"/>
    </source>
</evidence>